<accession>A0ABS6DQ56</accession>
<gene>
    <name evidence="1" type="ORF">KQ875_02525</name>
</gene>
<evidence type="ECO:0000313" key="1">
    <source>
        <dbReference type="EMBL" id="MBU4692460.1"/>
    </source>
</evidence>
<dbReference type="InterPro" id="IPR008914">
    <property type="entry name" value="PEBP"/>
</dbReference>
<sequence length="381" mass="44891">MKVYSKSINIYNVLNPNHSLISTYSPHIGWDEVKNAKSYAILMFDHEAIGVVGLSFVHWGIFNIKENFILENSSIFDNENYFQIENSLSQHPKNPILDRDFLSENANLYTGPFPPDQDHVYICRVYALDFEDVKELWDTTKPMYISDFLEIVNDHTIDQGVLTFSSPQAYVEDGRNYQKEPTTHGLFYVYNEHDEISTLKVNIKDMILDENIYYLPKPYYYDDETIQKINFKISTPQIKIKNPKNVKEYAIFIYDSNSFDEWGMVANEFSCLGIKAQNSDWTLLNKDDLIKFDKNKIFINNSYWNNSKIPEKTKKLIQSKKYQWSLFKSKKNASSEKFHWMEIYALDQKIIDKEKINNVADAYRHIKNKVVAEKIIKFKLK</sequence>
<dbReference type="GO" id="GO:0004860">
    <property type="term" value="F:protein kinase inhibitor activity"/>
    <property type="evidence" value="ECO:0007669"/>
    <property type="project" value="UniProtKB-KW"/>
</dbReference>
<organism evidence="1 2">
    <name type="scientific">Mycoplasma zalophi</name>
    <dbReference type="NCBI Taxonomy" id="191287"/>
    <lineage>
        <taxon>Bacteria</taxon>
        <taxon>Bacillati</taxon>
        <taxon>Mycoplasmatota</taxon>
        <taxon>Mollicutes</taxon>
        <taxon>Mycoplasmataceae</taxon>
        <taxon>Mycoplasma</taxon>
    </lineage>
</organism>
<comment type="caution">
    <text evidence="1">The sequence shown here is derived from an EMBL/GenBank/DDBJ whole genome shotgun (WGS) entry which is preliminary data.</text>
</comment>
<dbReference type="Proteomes" id="UP000718793">
    <property type="component" value="Unassembled WGS sequence"/>
</dbReference>
<reference evidence="1" key="1">
    <citation type="submission" date="2021-06" db="EMBL/GenBank/DDBJ databases">
        <title>Novel Mycoplasma species detected in California sea lions (Zalophus californianus) from the USA.</title>
        <authorList>
            <person name="Volokhov D.V."/>
            <person name="Furtak V.A."/>
            <person name="Zagorodnyaya T.A."/>
        </authorList>
    </citation>
    <scope>NUCLEOTIDE SEQUENCE [LARGE SCALE GENOMIC DNA]</scope>
    <source>
        <strain evidence="1">CSL 5346</strain>
    </source>
</reference>
<dbReference type="InterPro" id="IPR005247">
    <property type="entry name" value="YbhB_YbcL/LppC-like"/>
</dbReference>
<evidence type="ECO:0000313" key="2">
    <source>
        <dbReference type="Proteomes" id="UP000718793"/>
    </source>
</evidence>
<protein>
    <submittedName>
        <fullName evidence="1">YbhB/YbcL family Raf kinase inhibitor-like protein</fullName>
    </submittedName>
</protein>
<keyword evidence="2" id="KW-1185">Reference proteome</keyword>
<dbReference type="RefSeq" id="WP_216489069.1">
    <property type="nucleotide sequence ID" value="NZ_JAHMHH010000002.1"/>
</dbReference>
<name>A0ABS6DQ56_9MOLU</name>
<dbReference type="Pfam" id="PF01161">
    <property type="entry name" value="PBP"/>
    <property type="match status" value="1"/>
</dbReference>
<proteinExistence type="predicted"/>
<dbReference type="NCBIfam" id="TIGR00481">
    <property type="entry name" value="YbhB/YbcL family Raf kinase inhibitor-like protein"/>
    <property type="match status" value="1"/>
</dbReference>
<dbReference type="EMBL" id="JAHMHH010000002">
    <property type="protein sequence ID" value="MBU4692460.1"/>
    <property type="molecule type" value="Genomic_DNA"/>
</dbReference>
<keyword evidence="1" id="KW-0649">Protein kinase inhibitor</keyword>